<proteinExistence type="predicted"/>
<evidence type="ECO:0000313" key="6">
    <source>
        <dbReference type="Proteomes" id="UP000252884"/>
    </source>
</evidence>
<keyword evidence="6" id="KW-1185">Reference proteome</keyword>
<dbReference type="GO" id="GO:0003677">
    <property type="term" value="F:DNA binding"/>
    <property type="evidence" value="ECO:0007669"/>
    <property type="project" value="UniProtKB-KW"/>
</dbReference>
<evidence type="ECO:0000256" key="3">
    <source>
        <dbReference type="ARBA" id="ARBA00023163"/>
    </source>
</evidence>
<dbReference type="PROSITE" id="PS50995">
    <property type="entry name" value="HTH_MARR_2"/>
    <property type="match status" value="1"/>
</dbReference>
<dbReference type="SMART" id="SM00347">
    <property type="entry name" value="HTH_MARR"/>
    <property type="match status" value="1"/>
</dbReference>
<keyword evidence="3" id="KW-0804">Transcription</keyword>
<evidence type="ECO:0000259" key="4">
    <source>
        <dbReference type="PROSITE" id="PS50995"/>
    </source>
</evidence>
<dbReference type="InterPro" id="IPR036390">
    <property type="entry name" value="WH_DNA-bd_sf"/>
</dbReference>
<name>A0A368XNS1_9BURK</name>
<dbReference type="GO" id="GO:0003700">
    <property type="term" value="F:DNA-binding transcription factor activity"/>
    <property type="evidence" value="ECO:0007669"/>
    <property type="project" value="InterPro"/>
</dbReference>
<dbReference type="SUPFAM" id="SSF46785">
    <property type="entry name" value="Winged helix' DNA-binding domain"/>
    <property type="match status" value="1"/>
</dbReference>
<reference evidence="5 6" key="1">
    <citation type="submission" date="2018-07" db="EMBL/GenBank/DDBJ databases">
        <title>Genomic Encyclopedia of Type Strains, Phase IV (KMG-IV): sequencing the most valuable type-strain genomes for metagenomic binning, comparative biology and taxonomic classification.</title>
        <authorList>
            <person name="Goeker M."/>
        </authorList>
    </citation>
    <scope>NUCLEOTIDE SEQUENCE [LARGE SCALE GENOMIC DNA]</scope>
    <source>
        <strain evidence="5 6">DSM 21634</strain>
    </source>
</reference>
<sequence length="167" mass="17833">MSHNPLSPLPERETALMATTMLLSVLQRAYKSTADKAVAHHGVSATMAWPLVMIGRQGDGVRQIQLAELLGIEAASLVRSLDQLVAAGLAERREDPADRRAKTLHLTPAGATARAQIEATLRALRANLFEGVPDADLAACLRVFATLEQRLGCVMPSRAPASPRPAP</sequence>
<dbReference type="Proteomes" id="UP000252884">
    <property type="component" value="Unassembled WGS sequence"/>
</dbReference>
<dbReference type="InterPro" id="IPR039422">
    <property type="entry name" value="MarR/SlyA-like"/>
</dbReference>
<dbReference type="GO" id="GO:0006950">
    <property type="term" value="P:response to stress"/>
    <property type="evidence" value="ECO:0007669"/>
    <property type="project" value="TreeGrafter"/>
</dbReference>
<evidence type="ECO:0000313" key="5">
    <source>
        <dbReference type="EMBL" id="RCW68826.1"/>
    </source>
</evidence>
<dbReference type="EMBL" id="QPJK01000007">
    <property type="protein sequence ID" value="RCW68826.1"/>
    <property type="molecule type" value="Genomic_DNA"/>
</dbReference>
<keyword evidence="1" id="KW-0805">Transcription regulation</keyword>
<gene>
    <name evidence="5" type="ORF">DES41_107348</name>
</gene>
<dbReference type="PRINTS" id="PR00598">
    <property type="entry name" value="HTHMARR"/>
</dbReference>
<dbReference type="InterPro" id="IPR036388">
    <property type="entry name" value="WH-like_DNA-bd_sf"/>
</dbReference>
<dbReference type="RefSeq" id="WP_245965862.1">
    <property type="nucleotide sequence ID" value="NZ_QPJK01000007.1"/>
</dbReference>
<dbReference type="PANTHER" id="PTHR33164:SF64">
    <property type="entry name" value="TRANSCRIPTIONAL REGULATOR SLYA"/>
    <property type="match status" value="1"/>
</dbReference>
<dbReference type="PANTHER" id="PTHR33164">
    <property type="entry name" value="TRANSCRIPTIONAL REGULATOR, MARR FAMILY"/>
    <property type="match status" value="1"/>
</dbReference>
<evidence type="ECO:0000256" key="1">
    <source>
        <dbReference type="ARBA" id="ARBA00023015"/>
    </source>
</evidence>
<accession>A0A368XNS1</accession>
<protein>
    <submittedName>
        <fullName evidence="5">MarR family transcriptional regulator</fullName>
    </submittedName>
</protein>
<organism evidence="5 6">
    <name type="scientific">Pseudorhodoferax soli</name>
    <dbReference type="NCBI Taxonomy" id="545864"/>
    <lineage>
        <taxon>Bacteria</taxon>
        <taxon>Pseudomonadati</taxon>
        <taxon>Pseudomonadota</taxon>
        <taxon>Betaproteobacteria</taxon>
        <taxon>Burkholderiales</taxon>
        <taxon>Comamonadaceae</taxon>
    </lineage>
</organism>
<comment type="caution">
    <text evidence="5">The sequence shown here is derived from an EMBL/GenBank/DDBJ whole genome shotgun (WGS) entry which is preliminary data.</text>
</comment>
<keyword evidence="2" id="KW-0238">DNA-binding</keyword>
<dbReference type="Pfam" id="PF12802">
    <property type="entry name" value="MarR_2"/>
    <property type="match status" value="1"/>
</dbReference>
<dbReference type="Gene3D" id="1.10.10.10">
    <property type="entry name" value="Winged helix-like DNA-binding domain superfamily/Winged helix DNA-binding domain"/>
    <property type="match status" value="1"/>
</dbReference>
<dbReference type="InterPro" id="IPR000835">
    <property type="entry name" value="HTH_MarR-typ"/>
</dbReference>
<feature type="domain" description="HTH marR-type" evidence="4">
    <location>
        <begin position="19"/>
        <end position="149"/>
    </location>
</feature>
<dbReference type="AlphaFoldDB" id="A0A368XNS1"/>
<evidence type="ECO:0000256" key="2">
    <source>
        <dbReference type="ARBA" id="ARBA00023125"/>
    </source>
</evidence>